<evidence type="ECO:0000313" key="2">
    <source>
        <dbReference type="EMBL" id="CAH1787133.1"/>
    </source>
</evidence>
<feature type="compositionally biased region" description="Basic and acidic residues" evidence="1">
    <location>
        <begin position="441"/>
        <end position="460"/>
    </location>
</feature>
<proteinExistence type="predicted"/>
<protein>
    <submittedName>
        <fullName evidence="2">Uncharacterized protein</fullName>
    </submittedName>
</protein>
<organism evidence="2 3">
    <name type="scientific">Owenia fusiformis</name>
    <name type="common">Polychaete worm</name>
    <dbReference type="NCBI Taxonomy" id="6347"/>
    <lineage>
        <taxon>Eukaryota</taxon>
        <taxon>Metazoa</taxon>
        <taxon>Spiralia</taxon>
        <taxon>Lophotrochozoa</taxon>
        <taxon>Annelida</taxon>
        <taxon>Polychaeta</taxon>
        <taxon>Sedentaria</taxon>
        <taxon>Canalipalpata</taxon>
        <taxon>Sabellida</taxon>
        <taxon>Oweniida</taxon>
        <taxon>Oweniidae</taxon>
        <taxon>Owenia</taxon>
    </lineage>
</organism>
<reference evidence="2" key="1">
    <citation type="submission" date="2022-03" db="EMBL/GenBank/DDBJ databases">
        <authorList>
            <person name="Martin C."/>
        </authorList>
    </citation>
    <scope>NUCLEOTIDE SEQUENCE</scope>
</reference>
<gene>
    <name evidence="2" type="ORF">OFUS_LOCUS12896</name>
</gene>
<dbReference type="AlphaFoldDB" id="A0A8S4NYL2"/>
<comment type="caution">
    <text evidence="2">The sequence shown here is derived from an EMBL/GenBank/DDBJ whole genome shotgun (WGS) entry which is preliminary data.</text>
</comment>
<dbReference type="EMBL" id="CAIIXF020000006">
    <property type="protein sequence ID" value="CAH1787133.1"/>
    <property type="molecule type" value="Genomic_DNA"/>
</dbReference>
<feature type="region of interest" description="Disordered" evidence="1">
    <location>
        <begin position="441"/>
        <end position="461"/>
    </location>
</feature>
<name>A0A8S4NYL2_OWEFU</name>
<evidence type="ECO:0000256" key="1">
    <source>
        <dbReference type="SAM" id="MobiDB-lite"/>
    </source>
</evidence>
<evidence type="ECO:0000313" key="3">
    <source>
        <dbReference type="Proteomes" id="UP000749559"/>
    </source>
</evidence>
<keyword evidence="3" id="KW-1185">Reference proteome</keyword>
<dbReference type="Proteomes" id="UP000749559">
    <property type="component" value="Unassembled WGS sequence"/>
</dbReference>
<sequence length="695" mass="78563">MADPNESLMRFVLVSALNMIIHGPQLPNLDGLKSARSEYKRRRFRRYREKVETRARNLLQFLRQFERLTIGTMHMIDWIITDAFKKVQYKEIRGRDRSIKGKNLKFTDTEWIEKFSQMFAKMKNDIDQRFDKKSKTKKNAKLKLKTVQTKVKVLGTFMELSGRLLNIPQLVDVGCPMYGCKSTASFAYEATNFPLKNVSILWGADWSYWIQDGVQGCVGNQFNILCPILRPSCVGYLSLKPTTGEMNWLNGILRYPVLPIMDAYGDFIASDGAALADFKANGTAIPPVIDLDPDLTPIFSLSIADSNIFLLASEGAGRLVTYYTNGIPHASEYLTDTVNNKTGLWVPIAPPSINGIRAYIMTGFRPDGATDPKMYLRHRLYAVDLRDVAVNRIDTKWYFDFEPGFIESKPHKVSNPFQKNWKLSAKKSIKNKHKSYKMKDHDHNNLFKDTNKANDDDHPRPPMTSELFQVLSYDKYVMVMMPLDAPEPGPVPALPETLWILEDSDNAARVKQALVPLPIKQIAINDNIQSSVAVTPLVWGATGDHSIMHFFHGVFGVNFMTGKIERFYNLTQTFGSSINITSKLMVTGDPGNDVLYMGIQVLNKTQKFSQLCQKHNVQDKNSNYIIALNTTDIDVQLLWMLPSYKDGQIVGQIAATSFNDNENAGKSDILVAYSQSETLGSIWAVSGEQSDKHNN</sequence>
<accession>A0A8S4NYL2</accession>
<dbReference type="OrthoDB" id="6116336at2759"/>